<dbReference type="GO" id="GO:0009306">
    <property type="term" value="P:protein secretion"/>
    <property type="evidence" value="ECO:0007669"/>
    <property type="project" value="InterPro"/>
</dbReference>
<feature type="transmembrane region" description="Helical" evidence="10">
    <location>
        <begin position="375"/>
        <end position="399"/>
    </location>
</feature>
<proteinExistence type="inferred from homology"/>
<feature type="transmembrane region" description="Helical" evidence="10">
    <location>
        <begin position="221"/>
        <end position="240"/>
    </location>
</feature>
<gene>
    <name evidence="12" type="ORF">BEP19_05525</name>
</gene>
<reference evidence="12 13" key="1">
    <citation type="submission" date="2016-08" db="EMBL/GenBank/DDBJ databases">
        <title>Novel Firmicute Genomes.</title>
        <authorList>
            <person name="Poppleton D.I."/>
            <person name="Gribaldo S."/>
        </authorList>
    </citation>
    <scope>NUCLEOTIDE SEQUENCE [LARGE SCALE GENOMIC DNA]</scope>
    <source>
        <strain evidence="12 13">RAOx-1</strain>
    </source>
</reference>
<evidence type="ECO:0000256" key="1">
    <source>
        <dbReference type="ARBA" id="ARBA00004429"/>
    </source>
</evidence>
<dbReference type="InterPro" id="IPR018076">
    <property type="entry name" value="T2SS_GspF_dom"/>
</dbReference>
<name>A0A419SIU6_9BACL</name>
<evidence type="ECO:0000256" key="2">
    <source>
        <dbReference type="ARBA" id="ARBA00005745"/>
    </source>
</evidence>
<dbReference type="OrthoDB" id="9805682at2"/>
<dbReference type="InterPro" id="IPR003004">
    <property type="entry name" value="GspF/PilC"/>
</dbReference>
<dbReference type="Proteomes" id="UP000284219">
    <property type="component" value="Unassembled WGS sequence"/>
</dbReference>
<evidence type="ECO:0000256" key="8">
    <source>
        <dbReference type="ARBA" id="ARBA00023136"/>
    </source>
</evidence>
<protein>
    <recommendedName>
        <fullName evidence="11">Type II secretion system protein GspF domain-containing protein</fullName>
    </recommendedName>
</protein>
<dbReference type="PRINTS" id="PR00812">
    <property type="entry name" value="BCTERIALGSPF"/>
</dbReference>
<dbReference type="InterPro" id="IPR042094">
    <property type="entry name" value="T2SS_GspF_sf"/>
</dbReference>
<evidence type="ECO:0000256" key="6">
    <source>
        <dbReference type="ARBA" id="ARBA00022692"/>
    </source>
</evidence>
<evidence type="ECO:0000256" key="10">
    <source>
        <dbReference type="SAM" id="Phobius"/>
    </source>
</evidence>
<evidence type="ECO:0000256" key="5">
    <source>
        <dbReference type="ARBA" id="ARBA00022519"/>
    </source>
</evidence>
<dbReference type="Gene3D" id="1.20.81.30">
    <property type="entry name" value="Type II secretion system (T2SS), domain F"/>
    <property type="match status" value="2"/>
</dbReference>
<dbReference type="FunFam" id="1.20.81.30:FF:000001">
    <property type="entry name" value="Type II secretion system protein F"/>
    <property type="match status" value="2"/>
</dbReference>
<feature type="domain" description="Type II secretion system protein GspF" evidence="11">
    <location>
        <begin position="272"/>
        <end position="394"/>
    </location>
</feature>
<keyword evidence="13" id="KW-1185">Reference proteome</keyword>
<comment type="caution">
    <text evidence="12">The sequence shown here is derived from an EMBL/GenBank/DDBJ whole genome shotgun (WGS) entry which is preliminary data.</text>
</comment>
<evidence type="ECO:0000256" key="7">
    <source>
        <dbReference type="ARBA" id="ARBA00022989"/>
    </source>
</evidence>
<dbReference type="AlphaFoldDB" id="A0A419SIU6"/>
<evidence type="ECO:0000259" key="11">
    <source>
        <dbReference type="Pfam" id="PF00482"/>
    </source>
</evidence>
<keyword evidence="8 10" id="KW-0472">Membrane</keyword>
<feature type="domain" description="Type II secretion system protein GspF" evidence="11">
    <location>
        <begin position="69"/>
        <end position="192"/>
    </location>
</feature>
<organism evidence="12 13">
    <name type="scientific">Ammoniphilus oxalaticus</name>
    <dbReference type="NCBI Taxonomy" id="66863"/>
    <lineage>
        <taxon>Bacteria</taxon>
        <taxon>Bacillati</taxon>
        <taxon>Bacillota</taxon>
        <taxon>Bacilli</taxon>
        <taxon>Bacillales</taxon>
        <taxon>Paenibacillaceae</taxon>
        <taxon>Aneurinibacillus group</taxon>
        <taxon>Ammoniphilus</taxon>
    </lineage>
</organism>
<evidence type="ECO:0000256" key="9">
    <source>
        <dbReference type="RuleBase" id="RU003923"/>
    </source>
</evidence>
<keyword evidence="5" id="KW-0997">Cell inner membrane</keyword>
<dbReference type="Pfam" id="PF00482">
    <property type="entry name" value="T2SSF"/>
    <property type="match status" value="2"/>
</dbReference>
<keyword evidence="4" id="KW-1003">Cell membrane</keyword>
<evidence type="ECO:0000256" key="4">
    <source>
        <dbReference type="ARBA" id="ARBA00022475"/>
    </source>
</evidence>
<sequence>MLEFTYSGYNAQQKRIQGKIEARDKREAFRNLKQQGMLITHLNERKQTILTKDIEILTPGVKQRDFVVFCRQFATLLRAGVGIAEALQILVQQTDSKVLKKALEIVLEDVRSGSSLSVACQQQRKVFPVIFVSMARAGETSGSLDDMLDKLAGYFEKEHNVKGKIKSALFYPIAVGILSVLVSFFLMWKVVPQFVSVFQNVGLELPWITRFVLGVSEWVGLYWFLLLGLPVLIWAVLFLYGKNEKGRYQIDWVKLKLPIVGSLLIKSSLARFSRTFSTLYQAAVPVVPTLAILVDIVGNQVISQSLNRARDNLREGQPLAQPFRENSIFPPMVSQMIAIGEQTGNLDEVMGKVADYYEEEVDQMAERMRSLIEPIMLVVVSFIVGIIVLAVLLPMFALYEGMT</sequence>
<comment type="similarity">
    <text evidence="2 9">Belongs to the GSP F family.</text>
</comment>
<evidence type="ECO:0000256" key="3">
    <source>
        <dbReference type="ARBA" id="ARBA00022448"/>
    </source>
</evidence>
<accession>A0A419SIU6</accession>
<keyword evidence="6 9" id="KW-0812">Transmembrane</keyword>
<keyword evidence="7 10" id="KW-1133">Transmembrane helix</keyword>
<dbReference type="GO" id="GO:0005886">
    <property type="term" value="C:plasma membrane"/>
    <property type="evidence" value="ECO:0007669"/>
    <property type="project" value="UniProtKB-SubCell"/>
</dbReference>
<dbReference type="InterPro" id="IPR001992">
    <property type="entry name" value="T2SS_GspF/T4SS_PilC_CS"/>
</dbReference>
<feature type="transmembrane region" description="Helical" evidence="10">
    <location>
        <begin position="168"/>
        <end position="188"/>
    </location>
</feature>
<evidence type="ECO:0000313" key="13">
    <source>
        <dbReference type="Proteomes" id="UP000284219"/>
    </source>
</evidence>
<dbReference type="PROSITE" id="PS00874">
    <property type="entry name" value="T2SP_F"/>
    <property type="match status" value="1"/>
</dbReference>
<dbReference type="PANTHER" id="PTHR30012:SF0">
    <property type="entry name" value="TYPE II SECRETION SYSTEM PROTEIN F-RELATED"/>
    <property type="match status" value="1"/>
</dbReference>
<dbReference type="PANTHER" id="PTHR30012">
    <property type="entry name" value="GENERAL SECRETION PATHWAY PROTEIN"/>
    <property type="match status" value="1"/>
</dbReference>
<keyword evidence="3 9" id="KW-0813">Transport</keyword>
<comment type="subcellular location">
    <subcellularLocation>
        <location evidence="1">Cell inner membrane</location>
        <topology evidence="1">Multi-pass membrane protein</topology>
    </subcellularLocation>
    <subcellularLocation>
        <location evidence="9">Cell membrane</location>
        <topology evidence="9">Multi-pass membrane protein</topology>
    </subcellularLocation>
</comment>
<dbReference type="RefSeq" id="WP_120189117.1">
    <property type="nucleotide sequence ID" value="NZ_MCHY01000008.1"/>
</dbReference>
<evidence type="ECO:0000313" key="12">
    <source>
        <dbReference type="EMBL" id="RKD23887.1"/>
    </source>
</evidence>
<dbReference type="EMBL" id="MCHY01000008">
    <property type="protein sequence ID" value="RKD23887.1"/>
    <property type="molecule type" value="Genomic_DNA"/>
</dbReference>